<dbReference type="EMBL" id="UGQB01000004">
    <property type="protein sequence ID" value="STZ07885.1"/>
    <property type="molecule type" value="Genomic_DNA"/>
</dbReference>
<organism evidence="1 2">
    <name type="scientific">Moraxella caprae</name>
    <dbReference type="NCBI Taxonomy" id="90240"/>
    <lineage>
        <taxon>Bacteria</taxon>
        <taxon>Pseudomonadati</taxon>
        <taxon>Pseudomonadota</taxon>
        <taxon>Gammaproteobacteria</taxon>
        <taxon>Moraxellales</taxon>
        <taxon>Moraxellaceae</taxon>
        <taxon>Moraxella</taxon>
    </lineage>
</organism>
<keyword evidence="2" id="KW-1185">Reference proteome</keyword>
<dbReference type="RefSeq" id="WP_228130379.1">
    <property type="nucleotide sequence ID" value="NZ_UGQB01000004.1"/>
</dbReference>
<sequence>MQVFYNALPPKADYPKLTKYAMLTMILPPVNIIMSDFSHDFLHDFATIDPSAPWLAPYLPIHQAFADRPALPLFEWLNGYFADNHIALKNYQNCPLAFTHQNDLEHGTAYETHIGQHHKIPTRDNLHDWFGACVWSVFPHTKSLLNAKHLAHMGDNHTANARNRVRDTITVFDENGAILVVADDEIGHKIATGLQNFDWQTCLVDNRQYWADYHDNNDNDKKAKVFIFGHALLEQLISPYKSLCSHTVIIKVHSSFFKKSLNEQLAMLDNHLSDYLNNFLKDDITPRQLNPLPILGVPYFWNNANPAFYDDPFVFRAGRRK</sequence>
<dbReference type="Proteomes" id="UP000254065">
    <property type="component" value="Unassembled WGS sequence"/>
</dbReference>
<dbReference type="AlphaFoldDB" id="A0A378QY85"/>
<dbReference type="Pfam" id="PF11227">
    <property type="entry name" value="DUF3025"/>
    <property type="match status" value="1"/>
</dbReference>
<name>A0A378QY85_9GAMM</name>
<accession>A0A378QY85</accession>
<proteinExistence type="predicted"/>
<gene>
    <name evidence="1" type="ORF">NCTC12877_00865</name>
</gene>
<reference evidence="1 2" key="1">
    <citation type="submission" date="2018-06" db="EMBL/GenBank/DDBJ databases">
        <authorList>
            <consortium name="Pathogen Informatics"/>
            <person name="Doyle S."/>
        </authorList>
    </citation>
    <scope>NUCLEOTIDE SEQUENCE [LARGE SCALE GENOMIC DNA]</scope>
    <source>
        <strain evidence="1 2">NCTC12877</strain>
    </source>
</reference>
<dbReference type="STRING" id="1122244.GCA_000426885_01421"/>
<protein>
    <submittedName>
        <fullName evidence="1">Protein of uncharacterized function (DUF3025)</fullName>
    </submittedName>
</protein>
<dbReference type="InterPro" id="IPR021390">
    <property type="entry name" value="DUF3025"/>
</dbReference>
<evidence type="ECO:0000313" key="1">
    <source>
        <dbReference type="EMBL" id="STZ07885.1"/>
    </source>
</evidence>
<evidence type="ECO:0000313" key="2">
    <source>
        <dbReference type="Proteomes" id="UP000254065"/>
    </source>
</evidence>